<dbReference type="SUPFAM" id="SSF51658">
    <property type="entry name" value="Xylose isomerase-like"/>
    <property type="match status" value="1"/>
</dbReference>
<protein>
    <submittedName>
        <fullName evidence="2">Sugar phosphate isomerase/epimerase</fullName>
    </submittedName>
</protein>
<dbReference type="Pfam" id="PF01261">
    <property type="entry name" value="AP_endonuc_2"/>
    <property type="match status" value="1"/>
</dbReference>
<name>A0ABS3WKN4_9BACL</name>
<organism evidence="2 3">
    <name type="scientific">Paenibacillus artemisiicola</name>
    <dbReference type="NCBI Taxonomy" id="1172618"/>
    <lineage>
        <taxon>Bacteria</taxon>
        <taxon>Bacillati</taxon>
        <taxon>Bacillota</taxon>
        <taxon>Bacilli</taxon>
        <taxon>Bacillales</taxon>
        <taxon>Paenibacillaceae</taxon>
        <taxon>Paenibacillus</taxon>
    </lineage>
</organism>
<dbReference type="EMBL" id="JAGGDJ010000079">
    <property type="protein sequence ID" value="MBO7748857.1"/>
    <property type="molecule type" value="Genomic_DNA"/>
</dbReference>
<reference evidence="2 3" key="1">
    <citation type="submission" date="2021-03" db="EMBL/GenBank/DDBJ databases">
        <title>Paenibacillus artemisicola MWE-103 whole genome sequence.</title>
        <authorList>
            <person name="Ham Y.J."/>
        </authorList>
    </citation>
    <scope>NUCLEOTIDE SEQUENCE [LARGE SCALE GENOMIC DNA]</scope>
    <source>
        <strain evidence="2 3">MWE-103</strain>
    </source>
</reference>
<comment type="caution">
    <text evidence="2">The sequence shown here is derived from an EMBL/GenBank/DDBJ whole genome shotgun (WGS) entry which is preliminary data.</text>
</comment>
<evidence type="ECO:0000259" key="1">
    <source>
        <dbReference type="Pfam" id="PF01261"/>
    </source>
</evidence>
<keyword evidence="3" id="KW-1185">Reference proteome</keyword>
<gene>
    <name evidence="2" type="ORF">I8J29_32265</name>
</gene>
<accession>A0ABS3WKN4</accession>
<dbReference type="InterPro" id="IPR050312">
    <property type="entry name" value="IolE/XylAMocC-like"/>
</dbReference>
<evidence type="ECO:0000313" key="2">
    <source>
        <dbReference type="EMBL" id="MBO7748857.1"/>
    </source>
</evidence>
<dbReference type="InterPro" id="IPR036237">
    <property type="entry name" value="Xyl_isomerase-like_sf"/>
</dbReference>
<evidence type="ECO:0000313" key="3">
    <source>
        <dbReference type="Proteomes" id="UP000670947"/>
    </source>
</evidence>
<sequence length="250" mass="27891">MKFPIALQPYTIREELKQDFLGSFTKVAEIGYRAVEAGPPPEGITIDEMKAHFDRIGLQVMGCHAGLEQLTDGLDQLIDFLALFGAKYVAMSYRFDSREAVLEAAEKFNAVGAAAKARGVQFLYHNHDWEFRQFDGESALDILLAATDPELVKLELDVYWAQKGGEDPAQYLRKLKGRCPVLHVKDMEPGEERFFAEVGEGVLNFAEILKAAEEIGTEWLVVEQDACRRPAFESIAISYRNLTGMGVVAP</sequence>
<dbReference type="RefSeq" id="WP_208851378.1">
    <property type="nucleotide sequence ID" value="NZ_JAGGDJ010000079.1"/>
</dbReference>
<keyword evidence="2" id="KW-0413">Isomerase</keyword>
<dbReference type="Proteomes" id="UP000670947">
    <property type="component" value="Unassembled WGS sequence"/>
</dbReference>
<dbReference type="InterPro" id="IPR013022">
    <property type="entry name" value="Xyl_isomerase-like_TIM-brl"/>
</dbReference>
<dbReference type="PANTHER" id="PTHR12110:SF41">
    <property type="entry name" value="INOSOSE DEHYDRATASE"/>
    <property type="match status" value="1"/>
</dbReference>
<proteinExistence type="predicted"/>
<dbReference type="PANTHER" id="PTHR12110">
    <property type="entry name" value="HYDROXYPYRUVATE ISOMERASE"/>
    <property type="match status" value="1"/>
</dbReference>
<dbReference type="GO" id="GO:0016853">
    <property type="term" value="F:isomerase activity"/>
    <property type="evidence" value="ECO:0007669"/>
    <property type="project" value="UniProtKB-KW"/>
</dbReference>
<feature type="domain" description="Xylose isomerase-like TIM barrel" evidence="1">
    <location>
        <begin position="24"/>
        <end position="225"/>
    </location>
</feature>
<dbReference type="Gene3D" id="3.20.20.150">
    <property type="entry name" value="Divalent-metal-dependent TIM barrel enzymes"/>
    <property type="match status" value="1"/>
</dbReference>